<evidence type="ECO:0000256" key="9">
    <source>
        <dbReference type="ARBA" id="ARBA00023055"/>
    </source>
</evidence>
<dbReference type="Proteomes" id="UP001152622">
    <property type="component" value="Chromosome 14"/>
</dbReference>
<keyword evidence="5" id="KW-0813">Transport</keyword>
<comment type="function">
    <text evidence="11">Probably involved in lipid transport. Can bind sphingosine-1-phosphate, myristic acid, palmitic acid and stearic acid, retinol, all-trans-retinoic acid and 9-cis-retinoic acid.</text>
</comment>
<dbReference type="GO" id="GO:0033344">
    <property type="term" value="P:cholesterol efflux"/>
    <property type="evidence" value="ECO:0007669"/>
    <property type="project" value="TreeGrafter"/>
</dbReference>
<comment type="similarity">
    <text evidence="2">Belongs to the calycin superfamily. Lipocalin family. Highly divergent.</text>
</comment>
<dbReference type="AlphaFoldDB" id="A0A9Q1IHF6"/>
<dbReference type="InterPro" id="IPR012674">
    <property type="entry name" value="Calycin"/>
</dbReference>
<dbReference type="EMBL" id="JAINUF010000014">
    <property type="protein sequence ID" value="KAJ8341983.1"/>
    <property type="molecule type" value="Genomic_DNA"/>
</dbReference>
<reference evidence="12" key="1">
    <citation type="journal article" date="2023" name="Science">
        <title>Genome structures resolve the early diversification of teleost fishes.</title>
        <authorList>
            <person name="Parey E."/>
            <person name="Louis A."/>
            <person name="Montfort J."/>
            <person name="Bouchez O."/>
            <person name="Roques C."/>
            <person name="Iampietro C."/>
            <person name="Lluch J."/>
            <person name="Castinel A."/>
            <person name="Donnadieu C."/>
            <person name="Desvignes T."/>
            <person name="Floi Bucao C."/>
            <person name="Jouanno E."/>
            <person name="Wen M."/>
            <person name="Mejri S."/>
            <person name="Dirks R."/>
            <person name="Jansen H."/>
            <person name="Henkel C."/>
            <person name="Chen W.J."/>
            <person name="Zahm M."/>
            <person name="Cabau C."/>
            <person name="Klopp C."/>
            <person name="Thompson A.W."/>
            <person name="Robinson-Rechavi M."/>
            <person name="Braasch I."/>
            <person name="Lecointre G."/>
            <person name="Bobe J."/>
            <person name="Postlethwait J.H."/>
            <person name="Berthelot C."/>
            <person name="Roest Crollius H."/>
            <person name="Guiguen Y."/>
        </authorList>
    </citation>
    <scope>NUCLEOTIDE SEQUENCE</scope>
    <source>
        <strain evidence="12">WJC10195</strain>
    </source>
</reference>
<evidence type="ECO:0000256" key="4">
    <source>
        <dbReference type="ARBA" id="ARBA00019937"/>
    </source>
</evidence>
<dbReference type="GO" id="GO:0034362">
    <property type="term" value="C:low-density lipoprotein particle"/>
    <property type="evidence" value="ECO:0007669"/>
    <property type="project" value="TreeGrafter"/>
</dbReference>
<comment type="subunit">
    <text evidence="3">Interacts with LRP2; LRP2 mediates APOM renal uptake and subsequent lysosomal degradation.</text>
</comment>
<dbReference type="GO" id="GO:0034361">
    <property type="term" value="C:very-low-density lipoprotein particle"/>
    <property type="evidence" value="ECO:0007669"/>
    <property type="project" value="TreeGrafter"/>
</dbReference>
<keyword evidence="13" id="KW-1185">Reference proteome</keyword>
<keyword evidence="6" id="KW-0964">Secreted</keyword>
<sequence>HPFWFLVRSLLFLFSWRRDKTQRVGQPLVWRSLITACGSFADGPDMLAKLWSLVLYVYGLFQSLWPCPSPQLLSLHHLNTQQYVGTWYFIAAVGNRQSDISQFTSMDSTVFDLQRAKENGTLVITGAIRIGDSCSSKVWMYHVDPDKDYLVAEGWPNRRTLLWSGEWLNCPDCVMLQETDLGEIEDETNRILLYARNGSLSDSVVKDFQSKWSCLGMSEIFSLPQEKEYCPQGAAPV</sequence>
<evidence type="ECO:0000313" key="12">
    <source>
        <dbReference type="EMBL" id="KAJ8341983.1"/>
    </source>
</evidence>
<dbReference type="GO" id="GO:0034384">
    <property type="term" value="P:high-density lipoprotein particle clearance"/>
    <property type="evidence" value="ECO:0007669"/>
    <property type="project" value="TreeGrafter"/>
</dbReference>
<evidence type="ECO:0000256" key="11">
    <source>
        <dbReference type="ARBA" id="ARBA00025553"/>
    </source>
</evidence>
<dbReference type="PANTHER" id="PTHR32028:SF1">
    <property type="entry name" value="APOLIPOPROTEIN M"/>
    <property type="match status" value="1"/>
</dbReference>
<name>A0A9Q1IHF6_SYNKA</name>
<comment type="subcellular location">
    <subcellularLocation>
        <location evidence="1">Secreted</location>
    </subcellularLocation>
</comment>
<dbReference type="GO" id="GO:0034364">
    <property type="term" value="C:high-density lipoprotein particle"/>
    <property type="evidence" value="ECO:0007669"/>
    <property type="project" value="UniProtKB-KW"/>
</dbReference>
<evidence type="ECO:0000313" key="13">
    <source>
        <dbReference type="Proteomes" id="UP001152622"/>
    </source>
</evidence>
<keyword evidence="10" id="KW-1015">Disulfide bond</keyword>
<dbReference type="Gene3D" id="2.40.128.20">
    <property type="match status" value="1"/>
</dbReference>
<keyword evidence="7" id="KW-0732">Signal</keyword>
<organism evidence="12 13">
    <name type="scientific">Synaphobranchus kaupii</name>
    <name type="common">Kaup's arrowtooth eel</name>
    <dbReference type="NCBI Taxonomy" id="118154"/>
    <lineage>
        <taxon>Eukaryota</taxon>
        <taxon>Metazoa</taxon>
        <taxon>Chordata</taxon>
        <taxon>Craniata</taxon>
        <taxon>Vertebrata</taxon>
        <taxon>Euteleostomi</taxon>
        <taxon>Actinopterygii</taxon>
        <taxon>Neopterygii</taxon>
        <taxon>Teleostei</taxon>
        <taxon>Anguilliformes</taxon>
        <taxon>Synaphobranchidae</taxon>
        <taxon>Synaphobranchus</taxon>
    </lineage>
</organism>
<keyword evidence="9" id="KW-0445">Lipid transport</keyword>
<gene>
    <name evidence="12" type="ORF">SKAU_G00319110</name>
</gene>
<evidence type="ECO:0000256" key="5">
    <source>
        <dbReference type="ARBA" id="ARBA00022448"/>
    </source>
</evidence>
<dbReference type="Pfam" id="PF11032">
    <property type="entry name" value="ApoM"/>
    <property type="match status" value="1"/>
</dbReference>
<evidence type="ECO:0000256" key="2">
    <source>
        <dbReference type="ARBA" id="ARBA00007071"/>
    </source>
</evidence>
<dbReference type="GO" id="GO:0005319">
    <property type="term" value="F:lipid transporter activity"/>
    <property type="evidence" value="ECO:0007669"/>
    <property type="project" value="TreeGrafter"/>
</dbReference>
<evidence type="ECO:0000256" key="8">
    <source>
        <dbReference type="ARBA" id="ARBA00022850"/>
    </source>
</evidence>
<feature type="non-terminal residue" evidence="12">
    <location>
        <position position="237"/>
    </location>
</feature>
<evidence type="ECO:0000256" key="3">
    <source>
        <dbReference type="ARBA" id="ARBA00011559"/>
    </source>
</evidence>
<dbReference type="GO" id="GO:0034375">
    <property type="term" value="P:high-density lipoprotein particle remodeling"/>
    <property type="evidence" value="ECO:0007669"/>
    <property type="project" value="TreeGrafter"/>
</dbReference>
<protein>
    <recommendedName>
        <fullName evidence="4">Apolipoprotein M</fullName>
    </recommendedName>
</protein>
<evidence type="ECO:0000256" key="1">
    <source>
        <dbReference type="ARBA" id="ARBA00004613"/>
    </source>
</evidence>
<comment type="caution">
    <text evidence="12">The sequence shown here is derived from an EMBL/GenBank/DDBJ whole genome shotgun (WGS) entry which is preliminary data.</text>
</comment>
<evidence type="ECO:0000256" key="10">
    <source>
        <dbReference type="ARBA" id="ARBA00023157"/>
    </source>
</evidence>
<evidence type="ECO:0000256" key="6">
    <source>
        <dbReference type="ARBA" id="ARBA00022525"/>
    </source>
</evidence>
<dbReference type="GO" id="GO:0005543">
    <property type="term" value="F:phospholipid binding"/>
    <property type="evidence" value="ECO:0007669"/>
    <property type="project" value="TreeGrafter"/>
</dbReference>
<proteinExistence type="inferred from homology"/>
<dbReference type="SUPFAM" id="SSF50814">
    <property type="entry name" value="Lipocalins"/>
    <property type="match status" value="1"/>
</dbReference>
<accession>A0A9Q1IHF6</accession>
<evidence type="ECO:0000256" key="7">
    <source>
        <dbReference type="ARBA" id="ARBA00022729"/>
    </source>
</evidence>
<dbReference type="OrthoDB" id="9944312at2759"/>
<dbReference type="PANTHER" id="PTHR32028">
    <property type="entry name" value="APOLIPOPROTEIN M"/>
    <property type="match status" value="1"/>
</dbReference>
<dbReference type="GO" id="GO:0034380">
    <property type="term" value="P:high-density lipoprotein particle assembly"/>
    <property type="evidence" value="ECO:0007669"/>
    <property type="project" value="TreeGrafter"/>
</dbReference>
<dbReference type="InterPro" id="IPR022734">
    <property type="entry name" value="ApoM"/>
</dbReference>
<keyword evidence="8" id="KW-0345">HDL</keyword>